<evidence type="ECO:0000256" key="3">
    <source>
        <dbReference type="ARBA" id="ARBA00023125"/>
    </source>
</evidence>
<evidence type="ECO:0000256" key="4">
    <source>
        <dbReference type="ARBA" id="ARBA00023163"/>
    </source>
</evidence>
<evidence type="ECO:0000313" key="7">
    <source>
        <dbReference type="EMBL" id="CAE8601358.1"/>
    </source>
</evidence>
<dbReference type="Proteomes" id="UP000654075">
    <property type="component" value="Unassembled WGS sequence"/>
</dbReference>
<proteinExistence type="predicted"/>
<keyword evidence="8" id="KW-1185">Reference proteome</keyword>
<dbReference type="OrthoDB" id="207175at2759"/>
<name>A0A813EJQ6_POLGL</name>
<dbReference type="GO" id="GO:0003700">
    <property type="term" value="F:DNA-binding transcription factor activity"/>
    <property type="evidence" value="ECO:0007669"/>
    <property type="project" value="InterPro"/>
</dbReference>
<dbReference type="InterPro" id="IPR036955">
    <property type="entry name" value="AP2/ERF_dom_sf"/>
</dbReference>
<evidence type="ECO:0000313" key="8">
    <source>
        <dbReference type="Proteomes" id="UP000654075"/>
    </source>
</evidence>
<accession>A0A813EJQ6</accession>
<dbReference type="InterPro" id="IPR001471">
    <property type="entry name" value="AP2/ERF_dom"/>
</dbReference>
<dbReference type="GO" id="GO:0003677">
    <property type="term" value="F:DNA binding"/>
    <property type="evidence" value="ECO:0007669"/>
    <property type="project" value="UniProtKB-KW"/>
</dbReference>
<dbReference type="Gene3D" id="3.30.730.10">
    <property type="entry name" value="AP2/ERF domain"/>
    <property type="match status" value="1"/>
</dbReference>
<keyword evidence="2" id="KW-0805">Transcription regulation</keyword>
<dbReference type="SUPFAM" id="SSF54171">
    <property type="entry name" value="DNA-binding domain"/>
    <property type="match status" value="1"/>
</dbReference>
<comment type="subcellular location">
    <subcellularLocation>
        <location evidence="1">Nucleus</location>
    </subcellularLocation>
</comment>
<keyword evidence="3" id="KW-0238">DNA-binding</keyword>
<protein>
    <recommendedName>
        <fullName evidence="6">AP2/ERF domain-containing protein</fullName>
    </recommendedName>
</protein>
<dbReference type="PROSITE" id="PS51032">
    <property type="entry name" value="AP2_ERF"/>
    <property type="match status" value="1"/>
</dbReference>
<evidence type="ECO:0000259" key="6">
    <source>
        <dbReference type="PROSITE" id="PS51032"/>
    </source>
</evidence>
<feature type="non-terminal residue" evidence="7">
    <location>
        <position position="557"/>
    </location>
</feature>
<feature type="non-terminal residue" evidence="7">
    <location>
        <position position="1"/>
    </location>
</feature>
<evidence type="ECO:0000256" key="1">
    <source>
        <dbReference type="ARBA" id="ARBA00004123"/>
    </source>
</evidence>
<sequence>HPVGKPTEDEKAQVLQRIAAALSQPAQQEEEQQQQQQQQVTSQFTGVSWCQTQLKWQAAISVGGKVIYLGAFQEETDAAQAFDAAFRASLPCRAFLLRAINFPRETDHFNKFTWHHDPFRSPRTSRFLGVSWSCHNDNNNDKNNNNNNSSNNNKNCGRFLAHLRGGQLIGVFSTELEAARAFDKASRAEGGRTNFFLLQQQQQLSAVTKLYSSRLLGTPNTTTIKQQQQQEKLFVPCSSEVYDLAQLPAVSFEARPVGGLREAPPELDAQDPVESWVLVRCRAEMTARTAELALARSRLENSSSALAGPGVDFEAQRRLWQEYLDAEREQGKSRAPNASEWRFQAEDSVRLSPWCEEKENQAVLRSTSDDFEQQQDVVMAVDLPEMIVLRIARGTQNKQRNKAIRHLAAQLNSVIRVFGSAMGDNNQSWLLSAFSGNEAQSRMLIDIILLELCRQHNLSLSPEEALPASAPVPGVADYVLRRAGGSEIVAVVEAKRCIPSSSEAGRGQEAWAALLTDALAQTLALVAGLATACGPLGVVTDARNWLLVELPAEGPPS</sequence>
<keyword evidence="4" id="KW-0804">Transcription</keyword>
<organism evidence="7 8">
    <name type="scientific">Polarella glacialis</name>
    <name type="common">Dinoflagellate</name>
    <dbReference type="NCBI Taxonomy" id="89957"/>
    <lineage>
        <taxon>Eukaryota</taxon>
        <taxon>Sar</taxon>
        <taxon>Alveolata</taxon>
        <taxon>Dinophyceae</taxon>
        <taxon>Suessiales</taxon>
        <taxon>Suessiaceae</taxon>
        <taxon>Polarella</taxon>
    </lineage>
</organism>
<keyword evidence="5" id="KW-0539">Nucleus</keyword>
<dbReference type="GO" id="GO:0005634">
    <property type="term" value="C:nucleus"/>
    <property type="evidence" value="ECO:0007669"/>
    <property type="project" value="UniProtKB-SubCell"/>
</dbReference>
<reference evidence="7" key="1">
    <citation type="submission" date="2021-02" db="EMBL/GenBank/DDBJ databases">
        <authorList>
            <person name="Dougan E. K."/>
            <person name="Rhodes N."/>
            <person name="Thang M."/>
            <person name="Chan C."/>
        </authorList>
    </citation>
    <scope>NUCLEOTIDE SEQUENCE</scope>
</reference>
<evidence type="ECO:0000256" key="5">
    <source>
        <dbReference type="ARBA" id="ARBA00023242"/>
    </source>
</evidence>
<comment type="caution">
    <text evidence="7">The sequence shown here is derived from an EMBL/GenBank/DDBJ whole genome shotgun (WGS) entry which is preliminary data.</text>
</comment>
<dbReference type="EMBL" id="CAJNNV010013075">
    <property type="protein sequence ID" value="CAE8601358.1"/>
    <property type="molecule type" value="Genomic_DNA"/>
</dbReference>
<evidence type="ECO:0000256" key="2">
    <source>
        <dbReference type="ARBA" id="ARBA00023015"/>
    </source>
</evidence>
<gene>
    <name evidence="7" type="ORF">PGLA1383_LOCUS19652</name>
</gene>
<dbReference type="InterPro" id="IPR016177">
    <property type="entry name" value="DNA-bd_dom_sf"/>
</dbReference>
<dbReference type="AlphaFoldDB" id="A0A813EJQ6"/>
<feature type="domain" description="AP2/ERF" evidence="6">
    <location>
        <begin position="43"/>
        <end position="103"/>
    </location>
</feature>